<feature type="transmembrane region" description="Helical" evidence="2">
    <location>
        <begin position="146"/>
        <end position="169"/>
    </location>
</feature>
<feature type="transmembrane region" description="Helical" evidence="2">
    <location>
        <begin position="78"/>
        <end position="98"/>
    </location>
</feature>
<evidence type="ECO:0000256" key="1">
    <source>
        <dbReference type="SAM" id="MobiDB-lite"/>
    </source>
</evidence>
<name>A0A9P4UR28_9PEZI</name>
<proteinExistence type="predicted"/>
<feature type="transmembrane region" description="Helical" evidence="2">
    <location>
        <begin position="48"/>
        <end position="66"/>
    </location>
</feature>
<keyword evidence="4" id="KW-1185">Reference proteome</keyword>
<accession>A0A9P4UR28</accession>
<dbReference type="EMBL" id="MU003788">
    <property type="protein sequence ID" value="KAF2721650.1"/>
    <property type="molecule type" value="Genomic_DNA"/>
</dbReference>
<organism evidence="3 4">
    <name type="scientific">Polychaeton citri CBS 116435</name>
    <dbReference type="NCBI Taxonomy" id="1314669"/>
    <lineage>
        <taxon>Eukaryota</taxon>
        <taxon>Fungi</taxon>
        <taxon>Dikarya</taxon>
        <taxon>Ascomycota</taxon>
        <taxon>Pezizomycotina</taxon>
        <taxon>Dothideomycetes</taxon>
        <taxon>Dothideomycetidae</taxon>
        <taxon>Capnodiales</taxon>
        <taxon>Capnodiaceae</taxon>
        <taxon>Polychaeton</taxon>
    </lineage>
</organism>
<comment type="caution">
    <text evidence="3">The sequence shown here is derived from an EMBL/GenBank/DDBJ whole genome shotgun (WGS) entry which is preliminary data.</text>
</comment>
<evidence type="ECO:0000256" key="2">
    <source>
        <dbReference type="SAM" id="Phobius"/>
    </source>
</evidence>
<keyword evidence="2" id="KW-1133">Transmembrane helix</keyword>
<keyword evidence="2" id="KW-0472">Membrane</keyword>
<evidence type="ECO:0000313" key="3">
    <source>
        <dbReference type="EMBL" id="KAF2721650.1"/>
    </source>
</evidence>
<protein>
    <submittedName>
        <fullName evidence="3">Uncharacterized protein</fullName>
    </submittedName>
</protein>
<keyword evidence="2" id="KW-0812">Transmembrane</keyword>
<gene>
    <name evidence="3" type="ORF">K431DRAFT_223694</name>
</gene>
<dbReference type="Proteomes" id="UP000799441">
    <property type="component" value="Unassembled WGS sequence"/>
</dbReference>
<dbReference type="AlphaFoldDB" id="A0A9P4UR28"/>
<feature type="transmembrane region" description="Helical" evidence="2">
    <location>
        <begin position="12"/>
        <end position="36"/>
    </location>
</feature>
<evidence type="ECO:0000313" key="4">
    <source>
        <dbReference type="Proteomes" id="UP000799441"/>
    </source>
</evidence>
<sequence length="220" mass="24435">MKRNTFTTASRAFPIVIASVSLTYNVFAAVLCQYLPDDPLYIGASISVYAWSGSVLSLLGLCGIIWRRPVLVTSFAHFLLLDTLMSALSRILTLELALDSFSTYDDWHEPDPASTDVVAYARWQQNMMRRSPQTLRCDNALSVMRVVAFGVLFCVTVLQGMLAVAMRRYSRALERDRRMADVEHVASPSPSYSCSSPFRSSSSSSSSLARGILRVGDEKR</sequence>
<dbReference type="OrthoDB" id="3875620at2759"/>
<feature type="compositionally biased region" description="Low complexity" evidence="1">
    <location>
        <begin position="187"/>
        <end position="207"/>
    </location>
</feature>
<feature type="region of interest" description="Disordered" evidence="1">
    <location>
        <begin position="184"/>
        <end position="220"/>
    </location>
</feature>
<reference evidence="3" key="1">
    <citation type="journal article" date="2020" name="Stud. Mycol.">
        <title>101 Dothideomycetes genomes: a test case for predicting lifestyles and emergence of pathogens.</title>
        <authorList>
            <person name="Haridas S."/>
            <person name="Albert R."/>
            <person name="Binder M."/>
            <person name="Bloem J."/>
            <person name="Labutti K."/>
            <person name="Salamov A."/>
            <person name="Andreopoulos B."/>
            <person name="Baker S."/>
            <person name="Barry K."/>
            <person name="Bills G."/>
            <person name="Bluhm B."/>
            <person name="Cannon C."/>
            <person name="Castanera R."/>
            <person name="Culley D."/>
            <person name="Daum C."/>
            <person name="Ezra D."/>
            <person name="Gonzalez J."/>
            <person name="Henrissat B."/>
            <person name="Kuo A."/>
            <person name="Liang C."/>
            <person name="Lipzen A."/>
            <person name="Lutzoni F."/>
            <person name="Magnuson J."/>
            <person name="Mondo S."/>
            <person name="Nolan M."/>
            <person name="Ohm R."/>
            <person name="Pangilinan J."/>
            <person name="Park H.-J."/>
            <person name="Ramirez L."/>
            <person name="Alfaro M."/>
            <person name="Sun H."/>
            <person name="Tritt A."/>
            <person name="Yoshinaga Y."/>
            <person name="Zwiers L.-H."/>
            <person name="Turgeon B."/>
            <person name="Goodwin S."/>
            <person name="Spatafora J."/>
            <person name="Crous P."/>
            <person name="Grigoriev I."/>
        </authorList>
    </citation>
    <scope>NUCLEOTIDE SEQUENCE</scope>
    <source>
        <strain evidence="3">CBS 116435</strain>
    </source>
</reference>